<keyword evidence="4" id="KW-1185">Reference proteome</keyword>
<evidence type="ECO:0000313" key="3">
    <source>
        <dbReference type="EMBL" id="GGE53845.1"/>
    </source>
</evidence>
<sequence>MQNWRIDKTDLVGGGLMALVGFLVFLESLNYDMGDMASIGPGFFPRALGIIVVICGLGVAAMAFLHDGVLPKPNWRAVATIAASILAFAGLIQTFGLVPAIFATVILARLGEAGFNWRQTVLTAMGLSLFCYLIFVLGLSIPFAVVRWPL</sequence>
<dbReference type="EMBL" id="BMCP01000007">
    <property type="protein sequence ID" value="GGE53845.1"/>
    <property type="molecule type" value="Genomic_DNA"/>
</dbReference>
<proteinExistence type="predicted"/>
<organism evidence="3 4">
    <name type="scientific">Agaricicola taiwanensis</name>
    <dbReference type="NCBI Taxonomy" id="591372"/>
    <lineage>
        <taxon>Bacteria</taxon>
        <taxon>Pseudomonadati</taxon>
        <taxon>Pseudomonadota</taxon>
        <taxon>Alphaproteobacteria</taxon>
        <taxon>Rhodobacterales</taxon>
        <taxon>Paracoccaceae</taxon>
        <taxon>Agaricicola</taxon>
    </lineage>
</organism>
<accession>A0A8J2YM78</accession>
<comment type="caution">
    <text evidence="3">The sequence shown here is derived from an EMBL/GenBank/DDBJ whole genome shotgun (WGS) entry which is preliminary data.</text>
</comment>
<feature type="domain" description="DUF1468" evidence="2">
    <location>
        <begin position="12"/>
        <end position="143"/>
    </location>
</feature>
<dbReference type="Pfam" id="PF07331">
    <property type="entry name" value="TctB"/>
    <property type="match status" value="1"/>
</dbReference>
<feature type="transmembrane region" description="Helical" evidence="1">
    <location>
        <begin position="43"/>
        <end position="65"/>
    </location>
</feature>
<name>A0A8J2YM78_9RHOB</name>
<dbReference type="Proteomes" id="UP000602745">
    <property type="component" value="Unassembled WGS sequence"/>
</dbReference>
<feature type="transmembrane region" description="Helical" evidence="1">
    <location>
        <begin position="77"/>
        <end position="108"/>
    </location>
</feature>
<protein>
    <recommendedName>
        <fullName evidence="2">DUF1468 domain-containing protein</fullName>
    </recommendedName>
</protein>
<feature type="transmembrane region" description="Helical" evidence="1">
    <location>
        <begin position="120"/>
        <end position="145"/>
    </location>
</feature>
<dbReference type="RefSeq" id="WP_188410993.1">
    <property type="nucleotide sequence ID" value="NZ_BMCP01000007.1"/>
</dbReference>
<dbReference type="InterPro" id="IPR009936">
    <property type="entry name" value="DUF1468"/>
</dbReference>
<evidence type="ECO:0000259" key="2">
    <source>
        <dbReference type="Pfam" id="PF07331"/>
    </source>
</evidence>
<reference evidence="3" key="2">
    <citation type="submission" date="2020-09" db="EMBL/GenBank/DDBJ databases">
        <authorList>
            <person name="Sun Q."/>
            <person name="Sedlacek I."/>
        </authorList>
    </citation>
    <scope>NUCLEOTIDE SEQUENCE</scope>
    <source>
        <strain evidence="3">CCM 7684</strain>
    </source>
</reference>
<feature type="transmembrane region" description="Helical" evidence="1">
    <location>
        <begin position="12"/>
        <end position="31"/>
    </location>
</feature>
<evidence type="ECO:0000256" key="1">
    <source>
        <dbReference type="SAM" id="Phobius"/>
    </source>
</evidence>
<keyword evidence="1" id="KW-0472">Membrane</keyword>
<reference evidence="3" key="1">
    <citation type="journal article" date="2014" name="Int. J. Syst. Evol. Microbiol.">
        <title>Complete genome sequence of Corynebacterium casei LMG S-19264T (=DSM 44701T), isolated from a smear-ripened cheese.</title>
        <authorList>
            <consortium name="US DOE Joint Genome Institute (JGI-PGF)"/>
            <person name="Walter F."/>
            <person name="Albersmeier A."/>
            <person name="Kalinowski J."/>
            <person name="Ruckert C."/>
        </authorList>
    </citation>
    <scope>NUCLEOTIDE SEQUENCE</scope>
    <source>
        <strain evidence="3">CCM 7684</strain>
    </source>
</reference>
<gene>
    <name evidence="3" type="ORF">GCM10007276_33650</name>
</gene>
<keyword evidence="1" id="KW-0812">Transmembrane</keyword>
<dbReference type="AlphaFoldDB" id="A0A8J2YM78"/>
<keyword evidence="1" id="KW-1133">Transmembrane helix</keyword>
<evidence type="ECO:0000313" key="4">
    <source>
        <dbReference type="Proteomes" id="UP000602745"/>
    </source>
</evidence>